<keyword evidence="1 4" id="KW-0436">Ligase</keyword>
<dbReference type="InterPro" id="IPR045851">
    <property type="entry name" value="AMP-bd_C_sf"/>
</dbReference>
<dbReference type="RefSeq" id="WP_130392067.1">
    <property type="nucleotide sequence ID" value="NZ_SGXM01000003.1"/>
</dbReference>
<dbReference type="Gene3D" id="3.40.50.12780">
    <property type="entry name" value="N-terminal domain of ligase-like"/>
    <property type="match status" value="1"/>
</dbReference>
<dbReference type="PANTHER" id="PTHR43352">
    <property type="entry name" value="ACETYL-COA SYNTHETASE"/>
    <property type="match status" value="1"/>
</dbReference>
<feature type="domain" description="AMP-binding enzyme C-terminal" evidence="3">
    <location>
        <begin position="411"/>
        <end position="489"/>
    </location>
</feature>
<dbReference type="EMBL" id="SGXM01000003">
    <property type="protein sequence ID" value="RZT38621.1"/>
    <property type="molecule type" value="Genomic_DNA"/>
</dbReference>
<name>A0A4Q7RXG2_9BURK</name>
<dbReference type="AlphaFoldDB" id="A0A4Q7RXG2"/>
<dbReference type="GO" id="GO:0044550">
    <property type="term" value="P:secondary metabolite biosynthetic process"/>
    <property type="evidence" value="ECO:0007669"/>
    <property type="project" value="TreeGrafter"/>
</dbReference>
<evidence type="ECO:0000259" key="3">
    <source>
        <dbReference type="Pfam" id="PF13193"/>
    </source>
</evidence>
<evidence type="ECO:0000313" key="5">
    <source>
        <dbReference type="Proteomes" id="UP000291078"/>
    </source>
</evidence>
<gene>
    <name evidence="4" type="ORF">EV147_3090</name>
</gene>
<feature type="domain" description="AMP-dependent synthetase/ligase" evidence="2">
    <location>
        <begin position="23"/>
        <end position="321"/>
    </location>
</feature>
<organism evidence="4 5">
    <name type="scientific">Cupriavidus agavae</name>
    <dbReference type="NCBI Taxonomy" id="1001822"/>
    <lineage>
        <taxon>Bacteria</taxon>
        <taxon>Pseudomonadati</taxon>
        <taxon>Pseudomonadota</taxon>
        <taxon>Betaproteobacteria</taxon>
        <taxon>Burkholderiales</taxon>
        <taxon>Burkholderiaceae</taxon>
        <taxon>Cupriavidus</taxon>
    </lineage>
</organism>
<dbReference type="OrthoDB" id="8573994at2"/>
<dbReference type="InterPro" id="IPR000873">
    <property type="entry name" value="AMP-dep_synth/lig_dom"/>
</dbReference>
<comment type="caution">
    <text evidence="4">The sequence shown here is derived from an EMBL/GenBank/DDBJ whole genome shotgun (WGS) entry which is preliminary data.</text>
</comment>
<reference evidence="4 5" key="1">
    <citation type="journal article" date="2015" name="Stand. Genomic Sci.">
        <title>Genomic Encyclopedia of Bacterial and Archaeal Type Strains, Phase III: the genomes of soil and plant-associated and newly described type strains.</title>
        <authorList>
            <person name="Whitman W.B."/>
            <person name="Woyke T."/>
            <person name="Klenk H.P."/>
            <person name="Zhou Y."/>
            <person name="Lilburn T.G."/>
            <person name="Beck B.J."/>
            <person name="De Vos P."/>
            <person name="Vandamme P."/>
            <person name="Eisen J.A."/>
            <person name="Garrity G."/>
            <person name="Hugenholtz P."/>
            <person name="Kyrpides N.C."/>
        </authorList>
    </citation>
    <scope>NUCLEOTIDE SEQUENCE [LARGE SCALE GENOMIC DNA]</scope>
    <source>
        <strain evidence="4 5">ASC-9842</strain>
    </source>
</reference>
<keyword evidence="5" id="KW-1185">Reference proteome</keyword>
<evidence type="ECO:0000313" key="4">
    <source>
        <dbReference type="EMBL" id="RZT38621.1"/>
    </source>
</evidence>
<dbReference type="GO" id="GO:0016878">
    <property type="term" value="F:acid-thiol ligase activity"/>
    <property type="evidence" value="ECO:0007669"/>
    <property type="project" value="TreeGrafter"/>
</dbReference>
<dbReference type="Pfam" id="PF00501">
    <property type="entry name" value="AMP-binding"/>
    <property type="match status" value="1"/>
</dbReference>
<sequence length="513" mass="54854">MSADRHASLNCADWMVDRHVRGGHGDRVALVECGANGRRELTYGQLLAGSLRMADLFGAVALRRAEPMRVAIVGGSTLETVCAWLGAMRAGCLPCVMHPGLGADAHARLVADFRPDAIFRDRTGPAGAGVELGEICPADALSPTPATQTPALAVARDDPAFCLASSGSTGSAKLCVHAHGAIPGFDSHVTRPLWQMHADDVVLGSSGPYFSFGLQGIHTALSLGARAVLLPEWARHEAFLETIEREAVTVFLAVPTLYHLLMTRASRRYTLGSLRLCLSAGERLPDVIRTRWAAFAGAPLVDSIGTTESFLPYFTELPGQGPGLRETSAFRYAYAIADRAAGDTSAMTVSLAGPLMMLGYLEPDAELCRLRQSPWLATGDLFTSAANGWSFLSRHSERVKIAGHWVSPQDLESFLLTDERVLQVAAVPVTTEEGLQRLRAFIVLGDAHRDGDAVVAALMRRMRDALQPHALRPDRIEIVPGLASSPNGKLRRGELAAAVAGRQLGAQRGVVPI</sequence>
<dbReference type="SUPFAM" id="SSF56801">
    <property type="entry name" value="Acetyl-CoA synthetase-like"/>
    <property type="match status" value="1"/>
</dbReference>
<dbReference type="Proteomes" id="UP000291078">
    <property type="component" value="Unassembled WGS sequence"/>
</dbReference>
<evidence type="ECO:0000259" key="2">
    <source>
        <dbReference type="Pfam" id="PF00501"/>
    </source>
</evidence>
<dbReference type="Gene3D" id="3.30.300.30">
    <property type="match status" value="1"/>
</dbReference>
<accession>A0A4Q7RXG2</accession>
<dbReference type="Pfam" id="PF13193">
    <property type="entry name" value="AMP-binding_C"/>
    <property type="match status" value="1"/>
</dbReference>
<evidence type="ECO:0000256" key="1">
    <source>
        <dbReference type="ARBA" id="ARBA00022598"/>
    </source>
</evidence>
<proteinExistence type="predicted"/>
<dbReference type="InterPro" id="IPR025110">
    <property type="entry name" value="AMP-bd_C"/>
</dbReference>
<dbReference type="InterPro" id="IPR042099">
    <property type="entry name" value="ANL_N_sf"/>
</dbReference>
<dbReference type="PANTHER" id="PTHR43352:SF1">
    <property type="entry name" value="ANTHRANILATE--COA LIGASE"/>
    <property type="match status" value="1"/>
</dbReference>
<protein>
    <submittedName>
        <fullName evidence="4">2-aminobenzoate-CoA ligase</fullName>
    </submittedName>
</protein>